<dbReference type="Gene3D" id="1.10.287.130">
    <property type="match status" value="1"/>
</dbReference>
<protein>
    <recommendedName>
        <fullName evidence="8">Sensor-like histidine kinase SenX3</fullName>
        <ecNumber evidence="3">2.7.13.3</ecNumber>
    </recommendedName>
</protein>
<dbReference type="PANTHER" id="PTHR45453">
    <property type="entry name" value="PHOSPHATE REGULON SENSOR PROTEIN PHOR"/>
    <property type="match status" value="1"/>
</dbReference>
<dbReference type="GO" id="GO:0016036">
    <property type="term" value="P:cellular response to phosphate starvation"/>
    <property type="evidence" value="ECO:0007669"/>
    <property type="project" value="TreeGrafter"/>
</dbReference>
<dbReference type="PANTHER" id="PTHR45453:SF1">
    <property type="entry name" value="PHOSPHATE REGULON SENSOR PROTEIN PHOR"/>
    <property type="match status" value="1"/>
</dbReference>
<dbReference type="SMART" id="SM00388">
    <property type="entry name" value="HisKA"/>
    <property type="match status" value="1"/>
</dbReference>
<feature type="transmembrane region" description="Helical" evidence="9">
    <location>
        <begin position="6"/>
        <end position="33"/>
    </location>
</feature>
<dbReference type="PRINTS" id="PR00344">
    <property type="entry name" value="BCTRLSENSOR"/>
</dbReference>
<keyword evidence="4" id="KW-0597">Phosphoprotein</keyword>
<dbReference type="SUPFAM" id="SSF47384">
    <property type="entry name" value="Homodimeric domain of signal transducing histidine kinase"/>
    <property type="match status" value="1"/>
</dbReference>
<feature type="domain" description="Histidine kinase" evidence="10">
    <location>
        <begin position="164"/>
        <end position="384"/>
    </location>
</feature>
<dbReference type="Proteomes" id="UP000318297">
    <property type="component" value="Unassembled WGS sequence"/>
</dbReference>
<proteinExistence type="predicted"/>
<keyword evidence="7" id="KW-0902">Two-component regulatory system</keyword>
<keyword evidence="9" id="KW-0472">Membrane</keyword>
<accession>A0A561E9I1</accession>
<dbReference type="CDD" id="cd00082">
    <property type="entry name" value="HisKA"/>
    <property type="match status" value="1"/>
</dbReference>
<dbReference type="InterPro" id="IPR036890">
    <property type="entry name" value="HATPase_C_sf"/>
</dbReference>
<organism evidence="11 12">
    <name type="scientific">Rudaeicoccus suwonensis</name>
    <dbReference type="NCBI Taxonomy" id="657409"/>
    <lineage>
        <taxon>Bacteria</taxon>
        <taxon>Bacillati</taxon>
        <taxon>Actinomycetota</taxon>
        <taxon>Actinomycetes</taxon>
        <taxon>Micrococcales</taxon>
        <taxon>Dermacoccaceae</taxon>
        <taxon>Rudaeicoccus</taxon>
    </lineage>
</organism>
<dbReference type="InterPro" id="IPR003661">
    <property type="entry name" value="HisK_dim/P_dom"/>
</dbReference>
<dbReference type="GO" id="GO:0004721">
    <property type="term" value="F:phosphoprotein phosphatase activity"/>
    <property type="evidence" value="ECO:0007669"/>
    <property type="project" value="TreeGrafter"/>
</dbReference>
<feature type="transmembrane region" description="Helical" evidence="9">
    <location>
        <begin position="45"/>
        <end position="68"/>
    </location>
</feature>
<dbReference type="RefSeq" id="WP_211841597.1">
    <property type="nucleotide sequence ID" value="NZ_VIVQ01000001.1"/>
</dbReference>
<keyword evidence="9" id="KW-0812">Transmembrane</keyword>
<dbReference type="SUPFAM" id="SSF55874">
    <property type="entry name" value="ATPase domain of HSP90 chaperone/DNA topoisomerase II/histidine kinase"/>
    <property type="match status" value="1"/>
</dbReference>
<evidence type="ECO:0000256" key="3">
    <source>
        <dbReference type="ARBA" id="ARBA00012438"/>
    </source>
</evidence>
<keyword evidence="9" id="KW-1133">Transmembrane helix</keyword>
<evidence type="ECO:0000256" key="8">
    <source>
        <dbReference type="ARBA" id="ARBA00039401"/>
    </source>
</evidence>
<evidence type="ECO:0000313" key="11">
    <source>
        <dbReference type="EMBL" id="TWE12266.1"/>
    </source>
</evidence>
<comment type="catalytic activity">
    <reaction evidence="1">
        <text>ATP + protein L-histidine = ADP + protein N-phospho-L-histidine.</text>
        <dbReference type="EC" id="2.7.13.3"/>
    </reaction>
</comment>
<evidence type="ECO:0000256" key="2">
    <source>
        <dbReference type="ARBA" id="ARBA00004236"/>
    </source>
</evidence>
<sequence>MGATVMTPLAIAEIIAVSLVCSLLVGGAGLLLARLTRTWSLRWHIVLLVAIAIGGAYAGILAIAALMFVSEHDLLVETVVSSTSAVTAFAIAVIAGDLISKWSTVIRGQVKDLQLDDSASPSQPDGPREFRDLATELAITKERLALARQRELHLEESRRELVSWVSHDLRTPLAGLLAMTEALQDGLADDPARFHAMMRDEVHRMTALVDDLFELSRIHAGVLKISPRTLSLEDLVSDAIAAARSVATKHGVTVDGHVDAGLEVTADSAGISRALSNLIMNAVRHTPAHGSVYVTGTSSGGSVELQVMDQCGGLTQHEMSRVFDLGWQGTNSRATGEQVGSTAGAGLGLAIVKGIVEAHQGEVLVANRPEDEGCSFSIVMPAESGAVC</sequence>
<evidence type="ECO:0000256" key="5">
    <source>
        <dbReference type="ARBA" id="ARBA00022679"/>
    </source>
</evidence>
<reference evidence="11 12" key="1">
    <citation type="submission" date="2019-06" db="EMBL/GenBank/DDBJ databases">
        <title>Sequencing the genomes of 1000 actinobacteria strains.</title>
        <authorList>
            <person name="Klenk H.-P."/>
        </authorList>
    </citation>
    <scope>NUCLEOTIDE SEQUENCE [LARGE SCALE GENOMIC DNA]</scope>
    <source>
        <strain evidence="11 12">DSM 19560</strain>
    </source>
</reference>
<comment type="caution">
    <text evidence="11">The sequence shown here is derived from an EMBL/GenBank/DDBJ whole genome shotgun (WGS) entry which is preliminary data.</text>
</comment>
<dbReference type="SMART" id="SM00387">
    <property type="entry name" value="HATPase_c"/>
    <property type="match status" value="1"/>
</dbReference>
<dbReference type="AlphaFoldDB" id="A0A561E9I1"/>
<dbReference type="PROSITE" id="PS50109">
    <property type="entry name" value="HIS_KIN"/>
    <property type="match status" value="1"/>
</dbReference>
<keyword evidence="6 11" id="KW-0418">Kinase</keyword>
<dbReference type="InterPro" id="IPR003594">
    <property type="entry name" value="HATPase_dom"/>
</dbReference>
<dbReference type="GO" id="GO:0000155">
    <property type="term" value="F:phosphorelay sensor kinase activity"/>
    <property type="evidence" value="ECO:0007669"/>
    <property type="project" value="InterPro"/>
</dbReference>
<comment type="subcellular location">
    <subcellularLocation>
        <location evidence="2">Cell membrane</location>
    </subcellularLocation>
</comment>
<dbReference type="InterPro" id="IPR004358">
    <property type="entry name" value="Sig_transdc_His_kin-like_C"/>
</dbReference>
<evidence type="ECO:0000259" key="10">
    <source>
        <dbReference type="PROSITE" id="PS50109"/>
    </source>
</evidence>
<dbReference type="GO" id="GO:0005886">
    <property type="term" value="C:plasma membrane"/>
    <property type="evidence" value="ECO:0007669"/>
    <property type="project" value="UniProtKB-SubCell"/>
</dbReference>
<keyword evidence="12" id="KW-1185">Reference proteome</keyword>
<dbReference type="InterPro" id="IPR005467">
    <property type="entry name" value="His_kinase_dom"/>
</dbReference>
<evidence type="ECO:0000256" key="4">
    <source>
        <dbReference type="ARBA" id="ARBA00022553"/>
    </source>
</evidence>
<evidence type="ECO:0000256" key="7">
    <source>
        <dbReference type="ARBA" id="ARBA00023012"/>
    </source>
</evidence>
<dbReference type="InterPro" id="IPR050351">
    <property type="entry name" value="BphY/WalK/GraS-like"/>
</dbReference>
<dbReference type="EMBL" id="VIVQ01000001">
    <property type="protein sequence ID" value="TWE12266.1"/>
    <property type="molecule type" value="Genomic_DNA"/>
</dbReference>
<dbReference type="Pfam" id="PF02518">
    <property type="entry name" value="HATPase_c"/>
    <property type="match status" value="1"/>
</dbReference>
<dbReference type="Pfam" id="PF00512">
    <property type="entry name" value="HisKA"/>
    <property type="match status" value="1"/>
</dbReference>
<dbReference type="EC" id="2.7.13.3" evidence="3"/>
<evidence type="ECO:0000256" key="9">
    <source>
        <dbReference type="SAM" id="Phobius"/>
    </source>
</evidence>
<gene>
    <name evidence="11" type="ORF">BKA23_1066</name>
</gene>
<dbReference type="InterPro" id="IPR036097">
    <property type="entry name" value="HisK_dim/P_sf"/>
</dbReference>
<dbReference type="Gene3D" id="3.30.565.10">
    <property type="entry name" value="Histidine kinase-like ATPase, C-terminal domain"/>
    <property type="match status" value="1"/>
</dbReference>
<evidence type="ECO:0000256" key="1">
    <source>
        <dbReference type="ARBA" id="ARBA00000085"/>
    </source>
</evidence>
<evidence type="ECO:0000313" key="12">
    <source>
        <dbReference type="Proteomes" id="UP000318297"/>
    </source>
</evidence>
<name>A0A561E9I1_9MICO</name>
<keyword evidence="5" id="KW-0808">Transferase</keyword>
<evidence type="ECO:0000256" key="6">
    <source>
        <dbReference type="ARBA" id="ARBA00022777"/>
    </source>
</evidence>